<dbReference type="KEGG" id="nno:NONO_c29830"/>
<dbReference type="OrthoDB" id="3206689at2"/>
<gene>
    <name evidence="4" type="ORF">NONO_c29830</name>
</gene>
<evidence type="ECO:0000259" key="3">
    <source>
        <dbReference type="PROSITE" id="PS50977"/>
    </source>
</evidence>
<dbReference type="InterPro" id="IPR009057">
    <property type="entry name" value="Homeodomain-like_sf"/>
</dbReference>
<dbReference type="PRINTS" id="PR00455">
    <property type="entry name" value="HTHTETR"/>
</dbReference>
<dbReference type="AlphaFoldDB" id="W5TEK4"/>
<evidence type="ECO:0000313" key="4">
    <source>
        <dbReference type="EMBL" id="AHH17770.1"/>
    </source>
</evidence>
<sequence length="434" mass="47124">MAVEQSGSIYGGAAHLDTPGALSAEGRRRTEILDTASQLFASSGLRTSLQEIANACNIKPQSLYHHFASKEAIVVALVQRYHDDLDRIAEDALRDRKAAGSRFSLENIVLLGRAIAECAVRHSAAVQFTFYEPPAGAGLELVQLVNRRSSSVEFAVLEALRAGRSGGFIRPGVDLTAAADRMCQTMLHVGVYLFHEYSETEKVAGMLCTILLFGLATDPPDGATLDRTDALLAVDHVIETWDEAGDDEPGSREALIKQVARAEFGRVGYETTTIRNIAAAAGMSVAGVYRVVGSKDELMESIMSSFTKKTMAGWQAVLTSKSSALEKLDALMWLHVNVVDRFNDEFKIQLTWMRQSPPQATNPGLSFPAVLQQLRNLLTDGVASGDMRVEDPAGELTARCVLELTWIPETIVRTGKRAALAHARDILLRGIAAR</sequence>
<keyword evidence="1 2" id="KW-0238">DNA-binding</keyword>
<evidence type="ECO:0000256" key="1">
    <source>
        <dbReference type="ARBA" id="ARBA00023125"/>
    </source>
</evidence>
<feature type="DNA-binding region" description="H-T-H motif" evidence="2">
    <location>
        <begin position="273"/>
        <end position="292"/>
    </location>
</feature>
<evidence type="ECO:0000256" key="2">
    <source>
        <dbReference type="PROSITE-ProRule" id="PRU00335"/>
    </source>
</evidence>
<feature type="DNA-binding region" description="H-T-H motif" evidence="2">
    <location>
        <begin position="48"/>
        <end position="67"/>
    </location>
</feature>
<dbReference type="Gene3D" id="1.10.10.60">
    <property type="entry name" value="Homeodomain-like"/>
    <property type="match status" value="1"/>
</dbReference>
<dbReference type="InterPro" id="IPR001647">
    <property type="entry name" value="HTH_TetR"/>
</dbReference>
<organism evidence="4 5">
    <name type="scientific">Nocardia nova SH22a</name>
    <dbReference type="NCBI Taxonomy" id="1415166"/>
    <lineage>
        <taxon>Bacteria</taxon>
        <taxon>Bacillati</taxon>
        <taxon>Actinomycetota</taxon>
        <taxon>Actinomycetes</taxon>
        <taxon>Mycobacteriales</taxon>
        <taxon>Nocardiaceae</taxon>
        <taxon>Nocardia</taxon>
    </lineage>
</organism>
<dbReference type="STRING" id="1415166.NONO_c29830"/>
<dbReference type="RefSeq" id="WP_081769261.1">
    <property type="nucleotide sequence ID" value="NZ_CP006850.1"/>
</dbReference>
<dbReference type="Proteomes" id="UP000019150">
    <property type="component" value="Chromosome"/>
</dbReference>
<feature type="domain" description="HTH tetR-type" evidence="3">
    <location>
        <begin position="250"/>
        <end position="310"/>
    </location>
</feature>
<dbReference type="Gene3D" id="1.10.357.10">
    <property type="entry name" value="Tetracycline Repressor, domain 2"/>
    <property type="match status" value="2"/>
</dbReference>
<name>W5TEK4_9NOCA</name>
<dbReference type="InterPro" id="IPR050109">
    <property type="entry name" value="HTH-type_TetR-like_transc_reg"/>
</dbReference>
<dbReference type="HOGENOM" id="CLU_646932_0_0_11"/>
<keyword evidence="5" id="KW-1185">Reference proteome</keyword>
<dbReference type="PATRIC" id="fig|1415166.3.peg.3057"/>
<dbReference type="eggNOG" id="COG1309">
    <property type="taxonomic scope" value="Bacteria"/>
</dbReference>
<dbReference type="Pfam" id="PF00440">
    <property type="entry name" value="TetR_N"/>
    <property type="match status" value="2"/>
</dbReference>
<proteinExistence type="predicted"/>
<protein>
    <submittedName>
        <fullName evidence="4">Putative transcriptional regulator, TetR family</fullName>
    </submittedName>
</protein>
<evidence type="ECO:0000313" key="5">
    <source>
        <dbReference type="Proteomes" id="UP000019150"/>
    </source>
</evidence>
<dbReference type="PANTHER" id="PTHR30055:SF226">
    <property type="entry name" value="HTH-TYPE TRANSCRIPTIONAL REGULATOR PKSA"/>
    <property type="match status" value="1"/>
</dbReference>
<dbReference type="PROSITE" id="PS50977">
    <property type="entry name" value="HTH_TETR_2"/>
    <property type="match status" value="2"/>
</dbReference>
<dbReference type="GO" id="GO:0000976">
    <property type="term" value="F:transcription cis-regulatory region binding"/>
    <property type="evidence" value="ECO:0007669"/>
    <property type="project" value="TreeGrafter"/>
</dbReference>
<dbReference type="EMBL" id="CP006850">
    <property type="protein sequence ID" value="AHH17770.1"/>
    <property type="molecule type" value="Genomic_DNA"/>
</dbReference>
<reference evidence="4 5" key="1">
    <citation type="journal article" date="2014" name="Appl. Environ. Microbiol.">
        <title>Insights into the Microbial Degradation of Rubber and Gutta-Percha by Analysis of the Complete Genome of Nocardia nova SH22a.</title>
        <authorList>
            <person name="Luo Q."/>
            <person name="Hiessl S."/>
            <person name="Poehlein A."/>
            <person name="Daniel R."/>
            <person name="Steinbuchel A."/>
        </authorList>
    </citation>
    <scope>NUCLEOTIDE SEQUENCE [LARGE SCALE GENOMIC DNA]</scope>
    <source>
        <strain evidence="4">SH22a</strain>
    </source>
</reference>
<dbReference type="SUPFAM" id="SSF46689">
    <property type="entry name" value="Homeodomain-like"/>
    <property type="match status" value="2"/>
</dbReference>
<feature type="domain" description="HTH tetR-type" evidence="3">
    <location>
        <begin position="26"/>
        <end position="85"/>
    </location>
</feature>
<dbReference type="PANTHER" id="PTHR30055">
    <property type="entry name" value="HTH-TYPE TRANSCRIPTIONAL REGULATOR RUTR"/>
    <property type="match status" value="1"/>
</dbReference>
<accession>W5TEK4</accession>
<dbReference type="GO" id="GO:0003700">
    <property type="term" value="F:DNA-binding transcription factor activity"/>
    <property type="evidence" value="ECO:0007669"/>
    <property type="project" value="TreeGrafter"/>
</dbReference>